<dbReference type="SMART" id="SM00267">
    <property type="entry name" value="GGDEF"/>
    <property type="match status" value="1"/>
</dbReference>
<evidence type="ECO:0000256" key="1">
    <source>
        <dbReference type="PROSITE-ProRule" id="PRU00169"/>
    </source>
</evidence>
<dbReference type="SMART" id="SM00052">
    <property type="entry name" value="EAL"/>
    <property type="match status" value="1"/>
</dbReference>
<dbReference type="SUPFAM" id="SSF141868">
    <property type="entry name" value="EAL domain-like"/>
    <property type="match status" value="1"/>
</dbReference>
<dbReference type="GO" id="GO:0071111">
    <property type="term" value="F:cyclic-guanylate-specific phosphodiesterase activity"/>
    <property type="evidence" value="ECO:0007669"/>
    <property type="project" value="InterPro"/>
</dbReference>
<dbReference type="InterPro" id="IPR050706">
    <property type="entry name" value="Cyclic-di-GMP_PDE-like"/>
</dbReference>
<dbReference type="Proteomes" id="UP000593580">
    <property type="component" value="Chromosome"/>
</dbReference>
<dbReference type="EMBL" id="CP041406">
    <property type="protein sequence ID" value="QOP44846.1"/>
    <property type="molecule type" value="Genomic_DNA"/>
</dbReference>
<feature type="domain" description="GGDEF" evidence="4">
    <location>
        <begin position="188"/>
        <end position="318"/>
    </location>
</feature>
<evidence type="ECO:0000259" key="2">
    <source>
        <dbReference type="PROSITE" id="PS50110"/>
    </source>
</evidence>
<evidence type="ECO:0000313" key="6">
    <source>
        <dbReference type="Proteomes" id="UP000593580"/>
    </source>
</evidence>
<organism evidence="5 6">
    <name type="scientific">Sulfurimonas paralvinellae</name>
    <dbReference type="NCBI Taxonomy" id="317658"/>
    <lineage>
        <taxon>Bacteria</taxon>
        <taxon>Pseudomonadati</taxon>
        <taxon>Campylobacterota</taxon>
        <taxon>Epsilonproteobacteria</taxon>
        <taxon>Campylobacterales</taxon>
        <taxon>Sulfurimonadaceae</taxon>
        <taxon>Sulfurimonas</taxon>
    </lineage>
</organism>
<dbReference type="PANTHER" id="PTHR33121">
    <property type="entry name" value="CYCLIC DI-GMP PHOSPHODIESTERASE PDEF"/>
    <property type="match status" value="1"/>
</dbReference>
<keyword evidence="1" id="KW-0597">Phosphoprotein</keyword>
<dbReference type="Gene3D" id="3.40.50.2300">
    <property type="match status" value="1"/>
</dbReference>
<sequence>MDFFVNKIDLHALIKRTKPLHLLVVEDDEAMRKVTVTFLNTFFDNIHCAGDGVEALQVLGEEPIDMILTDINMPNMNGLEFIAKLREMNCDLPIMILSAHAEPSYFLQSIKYSVDGYLLKPFDIEQFFPLLLKIVKCLEDKKELLEYHNQLETMVAQKTKELEYRCLHEYYTDLPNAIMLHQDLEKWKCGYMLLLDMSHFSVINKEYGKAFANHVIIRTARILEKHIHKNAKLYKTESDRFAILLKESPLKEVYLYCDQIISFFDNHNIGIDDTELNITFNIGVDKIRADASDTLINCEYALDKSKELGSRHYEVFSARTTAFKDEKEAVKWLRLTRELIMEEKIEPYYQPIKDLKSGKVVKYEALARGIYKDEIVAPHFFVQQAEKLGLSTALTRLMINKSFAFFQDKTEEFSINLTERDLLEGYLIRFLTEKMKQYSIEPSRITFEILENITVTKNSKRITQKLNRLREIGFQVAIDDFGIENSNFSRLLEINIDFIKIDGIFIRDLKENEKNRMITRAIVNLAKTLGIKTVAEYVEDAEIYTLIKECGIDYAQGYFIGKPAPKLLDT</sequence>
<accession>A0A7M1B5Q4</accession>
<reference evidence="5 6" key="1">
    <citation type="submission" date="2019-07" db="EMBL/GenBank/DDBJ databases">
        <title>Sulfurimonas paralvinellae sp. nov., a novel mesophilic, hydrogen- and sulfur-oxidizing chemolithoautotroph within the Epsilonproteo- bacteria isolated from a deep-sea hydrothermal vent polychaete nest, reclassification of Thiomicrospira denitrificans as Sulfurimonas denitrificans comb. nov. and emended description of the genus Sulfurimonas.</title>
        <authorList>
            <person name="Wang S."/>
            <person name="Jiang L."/>
            <person name="Shao Z."/>
        </authorList>
    </citation>
    <scope>NUCLEOTIDE SEQUENCE [LARGE SCALE GENOMIC DNA]</scope>
    <source>
        <strain evidence="5 6">GO25</strain>
    </source>
</reference>
<dbReference type="AlphaFoldDB" id="A0A7M1B5Q4"/>
<keyword evidence="6" id="KW-1185">Reference proteome</keyword>
<protein>
    <submittedName>
        <fullName evidence="5">EAL domain-containing protein</fullName>
    </submittedName>
</protein>
<dbReference type="GO" id="GO:0000160">
    <property type="term" value="P:phosphorelay signal transduction system"/>
    <property type="evidence" value="ECO:0007669"/>
    <property type="project" value="InterPro"/>
</dbReference>
<feature type="domain" description="EAL" evidence="3">
    <location>
        <begin position="329"/>
        <end position="570"/>
    </location>
</feature>
<dbReference type="InterPro" id="IPR035919">
    <property type="entry name" value="EAL_sf"/>
</dbReference>
<dbReference type="SMART" id="SM00448">
    <property type="entry name" value="REC"/>
    <property type="match status" value="1"/>
</dbReference>
<dbReference type="PROSITE" id="PS50883">
    <property type="entry name" value="EAL"/>
    <property type="match status" value="1"/>
</dbReference>
<dbReference type="PROSITE" id="PS50887">
    <property type="entry name" value="GGDEF"/>
    <property type="match status" value="1"/>
</dbReference>
<proteinExistence type="predicted"/>
<dbReference type="InterPro" id="IPR001789">
    <property type="entry name" value="Sig_transdc_resp-reg_receiver"/>
</dbReference>
<dbReference type="SUPFAM" id="SSF52172">
    <property type="entry name" value="CheY-like"/>
    <property type="match status" value="1"/>
</dbReference>
<dbReference type="Pfam" id="PF00563">
    <property type="entry name" value="EAL"/>
    <property type="match status" value="1"/>
</dbReference>
<name>A0A7M1B5Q4_9BACT</name>
<dbReference type="InterPro" id="IPR029787">
    <property type="entry name" value="Nucleotide_cyclase"/>
</dbReference>
<dbReference type="InterPro" id="IPR001633">
    <property type="entry name" value="EAL_dom"/>
</dbReference>
<gene>
    <name evidence="5" type="ORF">FM071_00435</name>
</gene>
<dbReference type="PANTHER" id="PTHR33121:SF71">
    <property type="entry name" value="OXYGEN SENSOR PROTEIN DOSP"/>
    <property type="match status" value="1"/>
</dbReference>
<dbReference type="KEGG" id="spal:FM071_00435"/>
<dbReference type="PROSITE" id="PS50110">
    <property type="entry name" value="RESPONSE_REGULATORY"/>
    <property type="match status" value="1"/>
</dbReference>
<dbReference type="Gene3D" id="3.30.70.270">
    <property type="match status" value="1"/>
</dbReference>
<dbReference type="CDD" id="cd01948">
    <property type="entry name" value="EAL"/>
    <property type="match status" value="1"/>
</dbReference>
<dbReference type="Gene3D" id="3.20.20.450">
    <property type="entry name" value="EAL domain"/>
    <property type="match status" value="1"/>
</dbReference>
<dbReference type="Pfam" id="PF00072">
    <property type="entry name" value="Response_reg"/>
    <property type="match status" value="1"/>
</dbReference>
<dbReference type="CDD" id="cd01949">
    <property type="entry name" value="GGDEF"/>
    <property type="match status" value="1"/>
</dbReference>
<dbReference type="Pfam" id="PF00990">
    <property type="entry name" value="GGDEF"/>
    <property type="match status" value="1"/>
</dbReference>
<feature type="domain" description="Response regulatory" evidence="2">
    <location>
        <begin position="21"/>
        <end position="135"/>
    </location>
</feature>
<feature type="modified residue" description="4-aspartylphosphate" evidence="1">
    <location>
        <position position="70"/>
    </location>
</feature>
<dbReference type="CDD" id="cd17536">
    <property type="entry name" value="REC_YesN-like"/>
    <property type="match status" value="1"/>
</dbReference>
<evidence type="ECO:0000259" key="4">
    <source>
        <dbReference type="PROSITE" id="PS50887"/>
    </source>
</evidence>
<evidence type="ECO:0000313" key="5">
    <source>
        <dbReference type="EMBL" id="QOP44846.1"/>
    </source>
</evidence>
<dbReference type="SUPFAM" id="SSF55073">
    <property type="entry name" value="Nucleotide cyclase"/>
    <property type="match status" value="1"/>
</dbReference>
<evidence type="ECO:0000259" key="3">
    <source>
        <dbReference type="PROSITE" id="PS50883"/>
    </source>
</evidence>
<dbReference type="InterPro" id="IPR000160">
    <property type="entry name" value="GGDEF_dom"/>
</dbReference>
<dbReference type="InterPro" id="IPR011006">
    <property type="entry name" value="CheY-like_superfamily"/>
</dbReference>
<dbReference type="InterPro" id="IPR043128">
    <property type="entry name" value="Rev_trsase/Diguanyl_cyclase"/>
</dbReference>